<comment type="caution">
    <text evidence="1">The sequence shown here is derived from an EMBL/GenBank/DDBJ whole genome shotgun (WGS) entry which is preliminary data.</text>
</comment>
<evidence type="ECO:0000313" key="2">
    <source>
        <dbReference type="Proteomes" id="UP000006250"/>
    </source>
</evidence>
<dbReference type="eggNOG" id="COG2920">
    <property type="taxonomic scope" value="Bacteria"/>
</dbReference>
<dbReference type="RefSeq" id="WP_005990443.1">
    <property type="nucleotide sequence ID" value="NZ_AECZ01000002.1"/>
</dbReference>
<protein>
    <submittedName>
        <fullName evidence="1">Dissimilatory siroheme-sulfite reductase, gamma subunit-like protein</fullName>
    </submittedName>
</protein>
<proteinExistence type="predicted"/>
<dbReference type="STRING" id="596151.DesfrDRAFT_0313"/>
<gene>
    <name evidence="1" type="ORF">DesfrDRAFT_0313</name>
</gene>
<dbReference type="AlphaFoldDB" id="E1JRR4"/>
<dbReference type="Proteomes" id="UP000006250">
    <property type="component" value="Unassembled WGS sequence"/>
</dbReference>
<reference evidence="1 2" key="1">
    <citation type="submission" date="2010-08" db="EMBL/GenBank/DDBJ databases">
        <title>The draft genome of Desulfovibrio fructosovorans JJ.</title>
        <authorList>
            <consortium name="US DOE Joint Genome Institute (JGI-PGF)"/>
            <person name="Lucas S."/>
            <person name="Copeland A."/>
            <person name="Lapidus A."/>
            <person name="Cheng J.-F."/>
            <person name="Bruce D."/>
            <person name="Goodwin L."/>
            <person name="Pitluck S."/>
            <person name="Land M.L."/>
            <person name="Hauser L."/>
            <person name="Chang Y.-J."/>
            <person name="Jeffries C."/>
            <person name="Wall J.D."/>
            <person name="Stahl D.A."/>
            <person name="Arkin A.P."/>
            <person name="Dehal P."/>
            <person name="Stolyar S.M."/>
            <person name="Hazen T.C."/>
            <person name="Woyke T.J."/>
        </authorList>
    </citation>
    <scope>NUCLEOTIDE SEQUENCE [LARGE SCALE GENOMIC DNA]</scope>
    <source>
        <strain evidence="1 2">JJ</strain>
    </source>
</reference>
<accession>E1JRR4</accession>
<sequence>MSDPKKLAQSIASLYPEISKHGIAVSVAEDAATGDWLVTMTHGKHTLSTHLSKKDADDCQNGIQCVSLGIQIGRFVEDYCLGQGDCPV</sequence>
<dbReference type="EMBL" id="AECZ01000002">
    <property type="protein sequence ID" value="EFL52683.1"/>
    <property type="molecule type" value="Genomic_DNA"/>
</dbReference>
<evidence type="ECO:0000313" key="1">
    <source>
        <dbReference type="EMBL" id="EFL52683.1"/>
    </source>
</evidence>
<keyword evidence="2" id="KW-1185">Reference proteome</keyword>
<dbReference type="OrthoDB" id="5432324at2"/>
<name>E1JRR4_SOLFR</name>
<organism evidence="1 2">
    <name type="scientific">Solidesulfovibrio fructosivorans JJ]</name>
    <dbReference type="NCBI Taxonomy" id="596151"/>
    <lineage>
        <taxon>Bacteria</taxon>
        <taxon>Pseudomonadati</taxon>
        <taxon>Thermodesulfobacteriota</taxon>
        <taxon>Desulfovibrionia</taxon>
        <taxon>Desulfovibrionales</taxon>
        <taxon>Desulfovibrionaceae</taxon>
        <taxon>Solidesulfovibrio</taxon>
    </lineage>
</organism>